<keyword evidence="1" id="KW-0175">Coiled coil</keyword>
<evidence type="ECO:0000256" key="1">
    <source>
        <dbReference type="SAM" id="Coils"/>
    </source>
</evidence>
<dbReference type="Proteomes" id="UP000217895">
    <property type="component" value="Chromosome"/>
</dbReference>
<evidence type="ECO:0000313" key="3">
    <source>
        <dbReference type="Proteomes" id="UP000217895"/>
    </source>
</evidence>
<protein>
    <recommendedName>
        <fullName evidence="4">Major capsid protein</fullName>
    </recommendedName>
</protein>
<proteinExistence type="predicted"/>
<organism evidence="2 3">
    <name type="scientific">Leptolyngbya boryana NIES-2135</name>
    <dbReference type="NCBI Taxonomy" id="1973484"/>
    <lineage>
        <taxon>Bacteria</taxon>
        <taxon>Bacillati</taxon>
        <taxon>Cyanobacteriota</taxon>
        <taxon>Cyanophyceae</taxon>
        <taxon>Leptolyngbyales</taxon>
        <taxon>Leptolyngbyaceae</taxon>
        <taxon>Leptolyngbya group</taxon>
        <taxon>Leptolyngbya</taxon>
    </lineage>
</organism>
<dbReference type="EMBL" id="AP018203">
    <property type="protein sequence ID" value="BAY58460.1"/>
    <property type="molecule type" value="Genomic_DNA"/>
</dbReference>
<feature type="coiled-coil region" evidence="1">
    <location>
        <begin position="100"/>
        <end position="155"/>
    </location>
</feature>
<evidence type="ECO:0008006" key="4">
    <source>
        <dbReference type="Google" id="ProtNLM"/>
    </source>
</evidence>
<reference evidence="2 3" key="1">
    <citation type="submission" date="2017-06" db="EMBL/GenBank/DDBJ databases">
        <title>Genome sequencing of cyanobaciteial culture collection at National Institute for Environmental Studies (NIES).</title>
        <authorList>
            <person name="Hirose Y."/>
            <person name="Shimura Y."/>
            <person name="Fujisawa T."/>
            <person name="Nakamura Y."/>
            <person name="Kawachi M."/>
        </authorList>
    </citation>
    <scope>NUCLEOTIDE SEQUENCE [LARGE SCALE GENOMIC DNA]</scope>
    <source>
        <strain evidence="2 3">NIES-2135</strain>
    </source>
</reference>
<dbReference type="AlphaFoldDB" id="A0A1Z4JP33"/>
<sequence length="616" mass="66798">MKKAIVELTSAGITSEAELKELVQAKKQKTPVGFAKTATATVKVEKSLDEPLEQVEVKSPEQLQELAEPITLPQPATFTIAQAKELIPVDQMKEMFTVLDERHQQELQAKDAEAEQIRQENEQLRSQNEQLAQQAAQSTQELTKAQKDAKTLEDLGRLMGKSIVEAPMVNTQTRSNDSPGDLLQKLLGIRDSAKAGGYHFDNSTQTFLVRQGPIDWIRSYLQAEGKALEQTELYYQIEEFGKSLGFLGGSNKAAGPTTGASGSAPNAFLDVLSDMMRSTSAQFNAAWQFATTVFDPTSAPSKNILVPRFDFLPDPDSDDELLIAGTGVYNPIGYSIGTNSDSQALRMQTVSLTVERRGLGRGVSEGSRPVMIPEFHQAHALVDLMTALETRLMASYYRYEERRLLGLMIASTAIRYNDNGNVSATAGDVDAGDDGTMSRAFLRDAYTEFVNAGHQSLPDGCYLGYFNAVQVKQLKAEMGDDLATPTADERMEITNMLRLATGITPAIRASTYLGMIENVHVFMGNSFGKGAPGASNPTVQDSTLGVGATRTIDGFLLAPGAIGRGISSPVEIRPSGVNPFNMGESYIWTSDEGFGSLVDSGETAKIMKLRTTLTAV</sequence>
<name>A0A1Z4JP33_LEPBY</name>
<gene>
    <name evidence="2" type="ORF">NIES2135_53330</name>
</gene>
<evidence type="ECO:0000313" key="2">
    <source>
        <dbReference type="EMBL" id="BAY58460.1"/>
    </source>
</evidence>
<accession>A0A1Z4JP33</accession>
<keyword evidence="3" id="KW-1185">Reference proteome</keyword>